<sequence length="50" mass="6108">MYWNQKSSIHIYLNNTFILASYFSLTRTLFIAYLCMRPCQSIRFKDNYCK</sequence>
<protein>
    <submittedName>
        <fullName evidence="2">Uncharacterized protein</fullName>
    </submittedName>
</protein>
<proteinExistence type="predicted"/>
<reference evidence="2" key="2">
    <citation type="journal article" date="2015" name="Data Brief">
        <title>Shoot transcriptome of the giant reed, Arundo donax.</title>
        <authorList>
            <person name="Barrero R.A."/>
            <person name="Guerrero F.D."/>
            <person name="Moolhuijzen P."/>
            <person name="Goolsby J.A."/>
            <person name="Tidwell J."/>
            <person name="Bellgard S.E."/>
            <person name="Bellgard M.I."/>
        </authorList>
    </citation>
    <scope>NUCLEOTIDE SEQUENCE</scope>
    <source>
        <tissue evidence="2">Shoot tissue taken approximately 20 cm above the soil surface</tissue>
    </source>
</reference>
<reference evidence="2" key="1">
    <citation type="submission" date="2014-09" db="EMBL/GenBank/DDBJ databases">
        <authorList>
            <person name="Magalhaes I.L.F."/>
            <person name="Oliveira U."/>
            <person name="Santos F.R."/>
            <person name="Vidigal T.H.D.A."/>
            <person name="Brescovit A.D."/>
            <person name="Santos A.J."/>
        </authorList>
    </citation>
    <scope>NUCLEOTIDE SEQUENCE</scope>
    <source>
        <tissue evidence="2">Shoot tissue taken approximately 20 cm above the soil surface</tissue>
    </source>
</reference>
<feature type="transmembrane region" description="Helical" evidence="1">
    <location>
        <begin position="12"/>
        <end position="35"/>
    </location>
</feature>
<accession>A0A0A9B8P1</accession>
<keyword evidence="1" id="KW-1133">Transmembrane helix</keyword>
<dbReference type="EMBL" id="GBRH01238204">
    <property type="protein sequence ID" value="JAD59691.1"/>
    <property type="molecule type" value="Transcribed_RNA"/>
</dbReference>
<organism evidence="2">
    <name type="scientific">Arundo donax</name>
    <name type="common">Giant reed</name>
    <name type="synonym">Donax arundinaceus</name>
    <dbReference type="NCBI Taxonomy" id="35708"/>
    <lineage>
        <taxon>Eukaryota</taxon>
        <taxon>Viridiplantae</taxon>
        <taxon>Streptophyta</taxon>
        <taxon>Embryophyta</taxon>
        <taxon>Tracheophyta</taxon>
        <taxon>Spermatophyta</taxon>
        <taxon>Magnoliopsida</taxon>
        <taxon>Liliopsida</taxon>
        <taxon>Poales</taxon>
        <taxon>Poaceae</taxon>
        <taxon>PACMAD clade</taxon>
        <taxon>Arundinoideae</taxon>
        <taxon>Arundineae</taxon>
        <taxon>Arundo</taxon>
    </lineage>
</organism>
<evidence type="ECO:0000256" key="1">
    <source>
        <dbReference type="SAM" id="Phobius"/>
    </source>
</evidence>
<keyword evidence="1" id="KW-0472">Membrane</keyword>
<dbReference type="AlphaFoldDB" id="A0A0A9B8P1"/>
<keyword evidence="1" id="KW-0812">Transmembrane</keyword>
<name>A0A0A9B8P1_ARUDO</name>
<evidence type="ECO:0000313" key="2">
    <source>
        <dbReference type="EMBL" id="JAD59691.1"/>
    </source>
</evidence>